<organism evidence="1 2">
    <name type="scientific">Haemaphysalis longicornis</name>
    <name type="common">Bush tick</name>
    <dbReference type="NCBI Taxonomy" id="44386"/>
    <lineage>
        <taxon>Eukaryota</taxon>
        <taxon>Metazoa</taxon>
        <taxon>Ecdysozoa</taxon>
        <taxon>Arthropoda</taxon>
        <taxon>Chelicerata</taxon>
        <taxon>Arachnida</taxon>
        <taxon>Acari</taxon>
        <taxon>Parasitiformes</taxon>
        <taxon>Ixodida</taxon>
        <taxon>Ixodoidea</taxon>
        <taxon>Ixodidae</taxon>
        <taxon>Haemaphysalinae</taxon>
        <taxon>Haemaphysalis</taxon>
    </lineage>
</organism>
<protein>
    <submittedName>
        <fullName evidence="1">Uncharacterized protein</fullName>
    </submittedName>
</protein>
<proteinExistence type="predicted"/>
<evidence type="ECO:0000313" key="1">
    <source>
        <dbReference type="EMBL" id="KAH9367312.1"/>
    </source>
</evidence>
<keyword evidence="2" id="KW-1185">Reference proteome</keyword>
<dbReference type="Proteomes" id="UP000821853">
    <property type="component" value="Chromosome 2"/>
</dbReference>
<comment type="caution">
    <text evidence="1">The sequence shown here is derived from an EMBL/GenBank/DDBJ whole genome shotgun (WGS) entry which is preliminary data.</text>
</comment>
<gene>
    <name evidence="1" type="ORF">HPB48_011601</name>
</gene>
<reference evidence="1 2" key="1">
    <citation type="journal article" date="2020" name="Cell">
        <title>Large-Scale Comparative Analyses of Tick Genomes Elucidate Their Genetic Diversity and Vector Capacities.</title>
        <authorList>
            <consortium name="Tick Genome and Microbiome Consortium (TIGMIC)"/>
            <person name="Jia N."/>
            <person name="Wang J."/>
            <person name="Shi W."/>
            <person name="Du L."/>
            <person name="Sun Y."/>
            <person name="Zhan W."/>
            <person name="Jiang J.F."/>
            <person name="Wang Q."/>
            <person name="Zhang B."/>
            <person name="Ji P."/>
            <person name="Bell-Sakyi L."/>
            <person name="Cui X.M."/>
            <person name="Yuan T.T."/>
            <person name="Jiang B.G."/>
            <person name="Yang W.F."/>
            <person name="Lam T.T."/>
            <person name="Chang Q.C."/>
            <person name="Ding S.J."/>
            <person name="Wang X.J."/>
            <person name="Zhu J.G."/>
            <person name="Ruan X.D."/>
            <person name="Zhao L."/>
            <person name="Wei J.T."/>
            <person name="Ye R.Z."/>
            <person name="Que T.C."/>
            <person name="Du C.H."/>
            <person name="Zhou Y.H."/>
            <person name="Cheng J.X."/>
            <person name="Dai P.F."/>
            <person name="Guo W.B."/>
            <person name="Han X.H."/>
            <person name="Huang E.J."/>
            <person name="Li L.F."/>
            <person name="Wei W."/>
            <person name="Gao Y.C."/>
            <person name="Liu J.Z."/>
            <person name="Shao H.Z."/>
            <person name="Wang X."/>
            <person name="Wang C.C."/>
            <person name="Yang T.C."/>
            <person name="Huo Q.B."/>
            <person name="Li W."/>
            <person name="Chen H.Y."/>
            <person name="Chen S.E."/>
            <person name="Zhou L.G."/>
            <person name="Ni X.B."/>
            <person name="Tian J.H."/>
            <person name="Sheng Y."/>
            <person name="Liu T."/>
            <person name="Pan Y.S."/>
            <person name="Xia L.Y."/>
            <person name="Li J."/>
            <person name="Zhao F."/>
            <person name="Cao W.C."/>
        </authorList>
    </citation>
    <scope>NUCLEOTIDE SEQUENCE [LARGE SCALE GENOMIC DNA]</scope>
    <source>
        <strain evidence="1">HaeL-2018</strain>
    </source>
</reference>
<dbReference type="AlphaFoldDB" id="A0A9J6FY46"/>
<name>A0A9J6FY46_HAELO</name>
<dbReference type="VEuPathDB" id="VectorBase:HLOH_047578"/>
<sequence length="124" mass="14243">MNIHVMLEGTKISPTCNIKIPTMTYQEDCKKTQLMWKLGSSTTEIMRMFRRIARQKLGMEEQDMLSLVSAFIISRIHHHFISLGHAQSPPTPLSRPQKGVRSTPFCERSLDKRSDFQQALLLIA</sequence>
<dbReference type="EMBL" id="JABSTR010000004">
    <property type="protein sequence ID" value="KAH9367312.1"/>
    <property type="molecule type" value="Genomic_DNA"/>
</dbReference>
<evidence type="ECO:0000313" key="2">
    <source>
        <dbReference type="Proteomes" id="UP000821853"/>
    </source>
</evidence>
<accession>A0A9J6FY46</accession>